<evidence type="ECO:0000313" key="1">
    <source>
        <dbReference type="EMBL" id="MBB6144378.1"/>
    </source>
</evidence>
<evidence type="ECO:0008006" key="3">
    <source>
        <dbReference type="Google" id="ProtNLM"/>
    </source>
</evidence>
<dbReference type="OrthoDB" id="2874181at2"/>
<organism evidence="1 2">
    <name type="scientific">Silvibacterium bohemicum</name>
    <dbReference type="NCBI Taxonomy" id="1577686"/>
    <lineage>
        <taxon>Bacteria</taxon>
        <taxon>Pseudomonadati</taxon>
        <taxon>Acidobacteriota</taxon>
        <taxon>Terriglobia</taxon>
        <taxon>Terriglobales</taxon>
        <taxon>Acidobacteriaceae</taxon>
        <taxon>Silvibacterium</taxon>
    </lineage>
</organism>
<gene>
    <name evidence="1" type="ORF">HNQ77_002330</name>
</gene>
<sequence>MGFDRVKTILDTAIQTWQTTAGNDNPADLSGHGPSFSWSTKANLLAAVGHGKRLIQPEVIGNHRGAEANLIIDLRTGINGPASRMPQGGPYIPDPQIQEIQDWIDGGCLD</sequence>
<evidence type="ECO:0000313" key="2">
    <source>
        <dbReference type="Proteomes" id="UP000538666"/>
    </source>
</evidence>
<accession>A0A841K147</accession>
<dbReference type="EMBL" id="JACHEK010000004">
    <property type="protein sequence ID" value="MBB6144378.1"/>
    <property type="molecule type" value="Genomic_DNA"/>
</dbReference>
<dbReference type="Proteomes" id="UP000538666">
    <property type="component" value="Unassembled WGS sequence"/>
</dbReference>
<name>A0A841K147_9BACT</name>
<keyword evidence="2" id="KW-1185">Reference proteome</keyword>
<dbReference type="RefSeq" id="WP_050058991.1">
    <property type="nucleotide sequence ID" value="NZ_JACHEK010000004.1"/>
</dbReference>
<protein>
    <recommendedName>
        <fullName evidence="3">Cytochrome C Planctomycete-type domain-containing protein</fullName>
    </recommendedName>
</protein>
<reference evidence="1 2" key="1">
    <citation type="submission" date="2020-08" db="EMBL/GenBank/DDBJ databases">
        <title>Genomic Encyclopedia of Type Strains, Phase IV (KMG-IV): sequencing the most valuable type-strain genomes for metagenomic binning, comparative biology and taxonomic classification.</title>
        <authorList>
            <person name="Goeker M."/>
        </authorList>
    </citation>
    <scope>NUCLEOTIDE SEQUENCE [LARGE SCALE GENOMIC DNA]</scope>
    <source>
        <strain evidence="1 2">DSM 103733</strain>
    </source>
</reference>
<proteinExistence type="predicted"/>
<comment type="caution">
    <text evidence="1">The sequence shown here is derived from an EMBL/GenBank/DDBJ whole genome shotgun (WGS) entry which is preliminary data.</text>
</comment>
<dbReference type="AlphaFoldDB" id="A0A841K147"/>